<gene>
    <name evidence="1" type="ORF">N482_06815</name>
</gene>
<proteinExistence type="predicted"/>
<dbReference type="OrthoDB" id="6996126at2"/>
<evidence type="ECO:0000313" key="1">
    <source>
        <dbReference type="EMBL" id="KZN48840.1"/>
    </source>
</evidence>
<dbReference type="RefSeq" id="WP_063376410.1">
    <property type="nucleotide sequence ID" value="NZ_AUXT01000143.1"/>
</dbReference>
<protein>
    <recommendedName>
        <fullName evidence="3">Fis family transcriptional regulator</fullName>
    </recommendedName>
</protein>
<dbReference type="EMBL" id="AUXT01000143">
    <property type="protein sequence ID" value="KZN48840.1"/>
    <property type="molecule type" value="Genomic_DNA"/>
</dbReference>
<dbReference type="Proteomes" id="UP000076587">
    <property type="component" value="Unassembled WGS sequence"/>
</dbReference>
<evidence type="ECO:0000313" key="2">
    <source>
        <dbReference type="Proteomes" id="UP000076587"/>
    </source>
</evidence>
<organism evidence="1 2">
    <name type="scientific">Pseudoalteromonas luteoviolacea NCIMB 1942</name>
    <dbReference type="NCBI Taxonomy" id="1365253"/>
    <lineage>
        <taxon>Bacteria</taxon>
        <taxon>Pseudomonadati</taxon>
        <taxon>Pseudomonadota</taxon>
        <taxon>Gammaproteobacteria</taxon>
        <taxon>Alteromonadales</taxon>
        <taxon>Pseudoalteromonadaceae</taxon>
        <taxon>Pseudoalteromonas</taxon>
    </lineage>
</organism>
<dbReference type="AlphaFoldDB" id="A0A167DHB3"/>
<reference evidence="1 2" key="1">
    <citation type="submission" date="2013-07" db="EMBL/GenBank/DDBJ databases">
        <title>Comparative Genomic and Metabolomic Analysis of Twelve Strains of Pseudoalteromonas luteoviolacea.</title>
        <authorList>
            <person name="Vynne N.G."/>
            <person name="Mansson M."/>
            <person name="Gram L."/>
        </authorList>
    </citation>
    <scope>NUCLEOTIDE SEQUENCE [LARGE SCALE GENOMIC DNA]</scope>
    <source>
        <strain evidence="1 2">NCIMB 1942</strain>
    </source>
</reference>
<evidence type="ECO:0008006" key="3">
    <source>
        <dbReference type="Google" id="ProtNLM"/>
    </source>
</evidence>
<sequence length="121" mass="13893">MRKSDKKLEKSIVTALTEACEEALKQYDGFQWLTHIVNYQRFPDSLSVICVFDNKAHLRLAINDDKGEQLKVLIEGKLSSCNINVKGVKKRILFDTEEACANEHGGNWSKRLEEFKNARHV</sequence>
<dbReference type="PATRIC" id="fig|1365253.3.peg.1610"/>
<accession>A0A167DHB3</accession>
<name>A0A167DHB3_9GAMM</name>
<comment type="caution">
    <text evidence="1">The sequence shown here is derived from an EMBL/GenBank/DDBJ whole genome shotgun (WGS) entry which is preliminary data.</text>
</comment>